<dbReference type="Proteomes" id="UP000565468">
    <property type="component" value="Unassembled WGS sequence"/>
</dbReference>
<dbReference type="AlphaFoldDB" id="A0A848M2C3"/>
<accession>A0A848M2C3</accession>
<sequence>MKKIKLLALDLDGTVLNDEGKVPAENREWILKAVDAGVTVMFSTGRGMQTVTGILSEIPLVGPMVLLNGAEVWGGKDELVERHYLDADEIRRLHSIAHQADAHFWGYCEESLTGKADWTEEMFGRSWMKFGMYHKDNDVIEELRRLAAESDTIEISRSAAINMEISPKGISKESGVRTICTRLGIGMDEVMAIGDNLNDYRLIKAAGLGVAMGNGDDELKAAADAVTETNNNAGVAKAIQRYIFEVA</sequence>
<dbReference type="InterPro" id="IPR023214">
    <property type="entry name" value="HAD_sf"/>
</dbReference>
<organism evidence="1 2">
    <name type="scientific">Paenibacillus lemnae</name>
    <dbReference type="NCBI Taxonomy" id="1330551"/>
    <lineage>
        <taxon>Bacteria</taxon>
        <taxon>Bacillati</taxon>
        <taxon>Bacillota</taxon>
        <taxon>Bacilli</taxon>
        <taxon>Bacillales</taxon>
        <taxon>Paenibacillaceae</taxon>
        <taxon>Paenibacillus</taxon>
    </lineage>
</organism>
<dbReference type="RefSeq" id="WP_169503111.1">
    <property type="nucleotide sequence ID" value="NZ_JABBPN010000001.1"/>
</dbReference>
<comment type="caution">
    <text evidence="1">The sequence shown here is derived from an EMBL/GenBank/DDBJ whole genome shotgun (WGS) entry which is preliminary data.</text>
</comment>
<keyword evidence="2" id="KW-1185">Reference proteome</keyword>
<dbReference type="Pfam" id="PF08282">
    <property type="entry name" value="Hydrolase_3"/>
    <property type="match status" value="2"/>
</dbReference>
<dbReference type="GO" id="GO:0005829">
    <property type="term" value="C:cytosol"/>
    <property type="evidence" value="ECO:0007669"/>
    <property type="project" value="TreeGrafter"/>
</dbReference>
<dbReference type="GO" id="GO:0016791">
    <property type="term" value="F:phosphatase activity"/>
    <property type="evidence" value="ECO:0007669"/>
    <property type="project" value="TreeGrafter"/>
</dbReference>
<protein>
    <submittedName>
        <fullName evidence="1">HAD family phosphatase</fullName>
    </submittedName>
</protein>
<dbReference type="PANTHER" id="PTHR10000:SF55">
    <property type="entry name" value="5-AMINO-6-(5-PHOSPHO-D-RIBITYLAMINO)URACIL PHOSPHATASE YCSE"/>
    <property type="match status" value="1"/>
</dbReference>
<name>A0A848M2C3_PAELE</name>
<dbReference type="InterPro" id="IPR036412">
    <property type="entry name" value="HAD-like_sf"/>
</dbReference>
<dbReference type="SUPFAM" id="SSF56784">
    <property type="entry name" value="HAD-like"/>
    <property type="match status" value="1"/>
</dbReference>
<proteinExistence type="predicted"/>
<dbReference type="PROSITE" id="PS01228">
    <property type="entry name" value="COF_1"/>
    <property type="match status" value="1"/>
</dbReference>
<evidence type="ECO:0000313" key="1">
    <source>
        <dbReference type="EMBL" id="NMO94419.1"/>
    </source>
</evidence>
<dbReference type="SFLD" id="SFLDS00003">
    <property type="entry name" value="Haloacid_Dehalogenase"/>
    <property type="match status" value="1"/>
</dbReference>
<dbReference type="InterPro" id="IPR006379">
    <property type="entry name" value="HAD-SF_hydro_IIB"/>
</dbReference>
<dbReference type="Gene3D" id="3.40.50.1000">
    <property type="entry name" value="HAD superfamily/HAD-like"/>
    <property type="match status" value="1"/>
</dbReference>
<dbReference type="EMBL" id="JABBPN010000001">
    <property type="protein sequence ID" value="NMO94419.1"/>
    <property type="molecule type" value="Genomic_DNA"/>
</dbReference>
<dbReference type="GO" id="GO:0000287">
    <property type="term" value="F:magnesium ion binding"/>
    <property type="evidence" value="ECO:0007669"/>
    <property type="project" value="TreeGrafter"/>
</dbReference>
<dbReference type="NCBIfam" id="TIGR01484">
    <property type="entry name" value="HAD-SF-IIB"/>
    <property type="match status" value="1"/>
</dbReference>
<reference evidence="1 2" key="1">
    <citation type="submission" date="2020-04" db="EMBL/GenBank/DDBJ databases">
        <title>Paenibacillus algicola sp. nov., a novel marine bacterium producing alginate lyase.</title>
        <authorList>
            <person name="Huang H."/>
        </authorList>
    </citation>
    <scope>NUCLEOTIDE SEQUENCE [LARGE SCALE GENOMIC DNA]</scope>
    <source>
        <strain evidence="1 2">L7-75</strain>
    </source>
</reference>
<dbReference type="PANTHER" id="PTHR10000">
    <property type="entry name" value="PHOSPHOSERINE PHOSPHATASE"/>
    <property type="match status" value="1"/>
</dbReference>
<dbReference type="Gene3D" id="3.30.1240.10">
    <property type="match status" value="1"/>
</dbReference>
<gene>
    <name evidence="1" type="ORF">HII30_01290</name>
</gene>
<dbReference type="CDD" id="cd07516">
    <property type="entry name" value="HAD_Pase"/>
    <property type="match status" value="1"/>
</dbReference>
<dbReference type="PROSITE" id="PS01229">
    <property type="entry name" value="COF_2"/>
    <property type="match status" value="1"/>
</dbReference>
<evidence type="ECO:0000313" key="2">
    <source>
        <dbReference type="Proteomes" id="UP000565468"/>
    </source>
</evidence>
<dbReference type="SFLD" id="SFLDG01140">
    <property type="entry name" value="C2.B:_Phosphomannomutase_and_P"/>
    <property type="match status" value="1"/>
</dbReference>